<dbReference type="Pfam" id="PF11392">
    <property type="entry name" value="AllH"/>
    <property type="match status" value="1"/>
</dbReference>
<evidence type="ECO:0000313" key="2">
    <source>
        <dbReference type="Proteomes" id="UP001315278"/>
    </source>
</evidence>
<reference evidence="2" key="1">
    <citation type="journal article" date="2021" name="ISME J.">
        <title>Evolutionary origin and ecological implication of a unique nif island in free-living Bradyrhizobium lineages.</title>
        <authorList>
            <person name="Tao J."/>
        </authorList>
    </citation>
    <scope>NUCLEOTIDE SEQUENCE [LARGE SCALE GENOMIC DNA]</scope>
    <source>
        <strain evidence="2">SZCCT0434</strain>
    </source>
</reference>
<gene>
    <name evidence="1" type="ORF">JQ615_07990</name>
</gene>
<name>A0ABS5FEW1_9BRAD</name>
<keyword evidence="2" id="KW-1185">Reference proteome</keyword>
<organism evidence="1 2">
    <name type="scientific">Bradyrhizobium jicamae</name>
    <dbReference type="NCBI Taxonomy" id="280332"/>
    <lineage>
        <taxon>Bacteria</taxon>
        <taxon>Pseudomonadati</taxon>
        <taxon>Pseudomonadota</taxon>
        <taxon>Alphaproteobacteria</taxon>
        <taxon>Hyphomicrobiales</taxon>
        <taxon>Nitrobacteraceae</taxon>
        <taxon>Bradyrhizobium</taxon>
    </lineage>
</organism>
<dbReference type="InterPro" id="IPR021530">
    <property type="entry name" value="AllH-like"/>
</dbReference>
<dbReference type="Proteomes" id="UP001315278">
    <property type="component" value="Unassembled WGS sequence"/>
</dbReference>
<protein>
    <submittedName>
        <fullName evidence="1">DUF2877 domain-containing protein</fullName>
    </submittedName>
</protein>
<comment type="caution">
    <text evidence="1">The sequence shown here is derived from an EMBL/GenBank/DDBJ whole genome shotgun (WGS) entry which is preliminary data.</text>
</comment>
<sequence length="313" mass="32240">MVVAGQGADGIAAGLSGSQDNGRVNVAAATSIAVEVGLLAVKALRAPAAGRVVAVFERSFYAVVDENWICVGHTDIGSGPFNLLGNFRWSQLAVGAPVRFADPLLWVAGEPLATLVSTPVWAPGAAPRWSRNSLRRGLRAVDEMWKGDLTAGGLAVLGAAHRSSELSALARAAVPGFIALEHVITGVADDVDHETGLGSLIGLGPGLTPSGDDLIGGALIALAALGLAQRRDLLWRHCSALLRDTNDISRIHLQAAALGYGAAALHAALHATMSGDVVRLHQTINGLTAIGHTSGLDAFAGCLMVLRHVIRTP</sequence>
<evidence type="ECO:0000313" key="1">
    <source>
        <dbReference type="EMBL" id="MBR0795325.1"/>
    </source>
</evidence>
<dbReference type="EMBL" id="JAFCJH010000006">
    <property type="protein sequence ID" value="MBR0795325.1"/>
    <property type="molecule type" value="Genomic_DNA"/>
</dbReference>
<accession>A0ABS5FEW1</accession>
<proteinExistence type="predicted"/>
<dbReference type="RefSeq" id="WP_212393402.1">
    <property type="nucleotide sequence ID" value="NZ_JAFCJH010000006.1"/>
</dbReference>